<evidence type="ECO:0000256" key="9">
    <source>
        <dbReference type="ARBA" id="ARBA00023180"/>
    </source>
</evidence>
<keyword evidence="9" id="KW-0325">Glycoprotein</keyword>
<sequence>MALRFQTNYDFTDVPIPTTRQPPPSGATIRRAKTLTRPERGVAPVPLINPPTLIPSASGHIPTPSADDYHGSPSWRIFSRIVTFWAPDLLLSSLGGLKDKAVRQAWREKVALCFIIAIMCCVVGFVTVGFQKVLCPQTATSDNRFLRVGSVPGTLAVQGVIFNTTSAKFPADVDTATLLRHPGLDVTQLFQRDASNFKACHNLKFRVAVDAPCSTVTPCPLGPLNSSSTFQGLSMFKTNFLAGYSWEQVTALPNYFVLDGAVINVTPYINLHSNPVPSDNVDTAIRTMLKAQAGGSGKDATRLFFNRADLMTALPCIKQRYYAGNIDKITPGCFVSSLFLYTGLIVILGLVFVRFVMACVFNWFLSERLAGPPNSQEFDRSAISPAVMPEGANVSVDNRNGTAPWAGGQKKLAKANKIGKSLTSSSSATLINSESGSTPIMSLTQIGAELFAVCLVTCYSEGEESLRTTLDSISTTTYSDARKLLFVVADGMITGAGEKRSTPDICVSLLEADPRFGNPMPMTYASVGSGAKAQNRAMVYAGHYTVAGRRTPTVIVVKCGTDAESVSDKKPGNRGKRDSQLILMNFFSRVTYNDRMTPLDFDLFRKIHILMGVTPDFFEVCLMVDADTKVFPTSLKHLVNCMHHDQMIMGVCGETRIANKRDSWVTAIQVFEYFISHHLAKAFESVFGGVSCLPGCFSMFRLKARKATGDDWVPLIIKPEIVKEYSQSEVTTLHQKNLLLLGEDRFLTTILLRTFPNRKMMFLPQARCRTVVPDTFKVLLSQRRRWINSTIHNLMELVLVRNLCGTFCFSMQFVVFMDLLGTVVLPIAISLTYTLIVGVALAPPKSFEEAIPLMLLIAVLGLPAVLILITTRKVVYVFWMLIYLLALPVWNFVLPLYAFWHFDDFSWGETRKVEGEAKGDGHGGGGGSANAPVPMRRWEDWERSRLRKLKREERRRRDFERAHPSGYIAGERDFLFAPDTRSQYDGSDTLSLNSSDDDHWGTQIGGYNEHNSQFPPPPVGLILPQGETLETAKTVDGAELEAMLEMGFEDRPTPPNSTYVPRYQLTDGSTTQLANMGGNGYSPLTRSTSPGAHNHPALLQNTLSPTSPTINFSGDPGPTRRAPPRSGSGTALGNAPTERYGPLGPLDPSARF</sequence>
<protein>
    <recommendedName>
        <fullName evidence="2">chitin synthase</fullName>
        <ecNumber evidence="2">2.4.1.16</ecNumber>
    </recommendedName>
</protein>
<feature type="transmembrane region" description="Helical" evidence="12">
    <location>
        <begin position="338"/>
        <end position="365"/>
    </location>
</feature>
<evidence type="ECO:0000256" key="12">
    <source>
        <dbReference type="SAM" id="Phobius"/>
    </source>
</evidence>
<feature type="transmembrane region" description="Helical" evidence="12">
    <location>
        <begin position="110"/>
        <end position="130"/>
    </location>
</feature>
<dbReference type="Pfam" id="PF22997">
    <property type="entry name" value="CHS4"/>
    <property type="match status" value="1"/>
</dbReference>
<dbReference type="InterPro" id="IPR001199">
    <property type="entry name" value="Cyt_B5-like_heme/steroid-bd"/>
</dbReference>
<dbReference type="CDD" id="cd04190">
    <property type="entry name" value="Chitin_synth_C"/>
    <property type="match status" value="1"/>
</dbReference>
<keyword evidence="15" id="KW-1185">Reference proteome</keyword>
<dbReference type="GO" id="GO:0030428">
    <property type="term" value="C:cell septum"/>
    <property type="evidence" value="ECO:0007669"/>
    <property type="project" value="TreeGrafter"/>
</dbReference>
<dbReference type="SMART" id="SM01117">
    <property type="entry name" value="Cyt-b5"/>
    <property type="match status" value="1"/>
</dbReference>
<reference evidence="15" key="1">
    <citation type="journal article" date="2014" name="Proc. Natl. Acad. Sci. U.S.A.">
        <title>Extensive sampling of basidiomycete genomes demonstrates inadequacy of the white-rot/brown-rot paradigm for wood decay fungi.</title>
        <authorList>
            <person name="Riley R."/>
            <person name="Salamov A.A."/>
            <person name="Brown D.W."/>
            <person name="Nagy L.G."/>
            <person name="Floudas D."/>
            <person name="Held B.W."/>
            <person name="Levasseur A."/>
            <person name="Lombard V."/>
            <person name="Morin E."/>
            <person name="Otillar R."/>
            <person name="Lindquist E.A."/>
            <person name="Sun H."/>
            <person name="LaButti K.M."/>
            <person name="Schmutz J."/>
            <person name="Jabbour D."/>
            <person name="Luo H."/>
            <person name="Baker S.E."/>
            <person name="Pisabarro A.G."/>
            <person name="Walton J.D."/>
            <person name="Blanchette R.A."/>
            <person name="Henrissat B."/>
            <person name="Martin F."/>
            <person name="Cullen D."/>
            <person name="Hibbett D.S."/>
            <person name="Grigoriev I.V."/>
        </authorList>
    </citation>
    <scope>NUCLEOTIDE SEQUENCE [LARGE SCALE GENOMIC DNA]</scope>
    <source>
        <strain evidence="15">CBS 339.88</strain>
    </source>
</reference>
<comment type="subcellular location">
    <subcellularLocation>
        <location evidence="1">Cell membrane</location>
        <topology evidence="1">Multi-pass membrane protein</topology>
    </subcellularLocation>
</comment>
<feature type="compositionally biased region" description="Polar residues" evidence="11">
    <location>
        <begin position="1082"/>
        <end position="1091"/>
    </location>
</feature>
<dbReference type="SUPFAM" id="SSF53448">
    <property type="entry name" value="Nucleotide-diphospho-sugar transferases"/>
    <property type="match status" value="1"/>
</dbReference>
<evidence type="ECO:0000313" key="15">
    <source>
        <dbReference type="Proteomes" id="UP000027222"/>
    </source>
</evidence>
<dbReference type="Pfam" id="PF03142">
    <property type="entry name" value="Chitin_synth_2"/>
    <property type="match status" value="1"/>
</dbReference>
<keyword evidence="5" id="KW-0808">Transferase</keyword>
<evidence type="ECO:0000259" key="13">
    <source>
        <dbReference type="SMART" id="SM01117"/>
    </source>
</evidence>
<keyword evidence="7 12" id="KW-1133">Transmembrane helix</keyword>
<gene>
    <name evidence="14" type="ORF">GALMADRAFT_69541</name>
</gene>
<dbReference type="Proteomes" id="UP000027222">
    <property type="component" value="Unassembled WGS sequence"/>
</dbReference>
<evidence type="ECO:0000256" key="7">
    <source>
        <dbReference type="ARBA" id="ARBA00022989"/>
    </source>
</evidence>
<evidence type="ECO:0000256" key="10">
    <source>
        <dbReference type="ARBA" id="ARBA00048014"/>
    </source>
</evidence>
<proteinExistence type="predicted"/>
<evidence type="ECO:0000256" key="11">
    <source>
        <dbReference type="SAM" id="MobiDB-lite"/>
    </source>
</evidence>
<keyword evidence="6 12" id="KW-0812">Transmembrane</keyword>
<dbReference type="InterPro" id="IPR029044">
    <property type="entry name" value="Nucleotide-diphossugar_trans"/>
</dbReference>
<evidence type="ECO:0000256" key="6">
    <source>
        <dbReference type="ARBA" id="ARBA00022692"/>
    </source>
</evidence>
<evidence type="ECO:0000256" key="8">
    <source>
        <dbReference type="ARBA" id="ARBA00023136"/>
    </source>
</evidence>
<organism evidence="14 15">
    <name type="scientific">Galerina marginata (strain CBS 339.88)</name>
    <dbReference type="NCBI Taxonomy" id="685588"/>
    <lineage>
        <taxon>Eukaryota</taxon>
        <taxon>Fungi</taxon>
        <taxon>Dikarya</taxon>
        <taxon>Basidiomycota</taxon>
        <taxon>Agaricomycotina</taxon>
        <taxon>Agaricomycetes</taxon>
        <taxon>Agaricomycetidae</taxon>
        <taxon>Agaricales</taxon>
        <taxon>Agaricineae</taxon>
        <taxon>Strophariaceae</taxon>
        <taxon>Galerina</taxon>
    </lineage>
</organism>
<keyword evidence="3" id="KW-1003">Cell membrane</keyword>
<keyword evidence="4" id="KW-0328">Glycosyltransferase</keyword>
<evidence type="ECO:0000256" key="3">
    <source>
        <dbReference type="ARBA" id="ARBA00022475"/>
    </source>
</evidence>
<dbReference type="STRING" id="685588.A0A067SWY7"/>
<feature type="transmembrane region" description="Helical" evidence="12">
    <location>
        <begin position="823"/>
        <end position="843"/>
    </location>
</feature>
<dbReference type="EC" id="2.4.1.16" evidence="2"/>
<feature type="domain" description="Cytochrome b5 heme-binding" evidence="13">
    <location>
        <begin position="244"/>
        <end position="327"/>
    </location>
</feature>
<comment type="catalytic activity">
    <reaction evidence="10">
        <text>[(1-&gt;4)-N-acetyl-beta-D-glucosaminyl](n) + UDP-N-acetyl-alpha-D-glucosamine = [(1-&gt;4)-N-acetyl-beta-D-glucosaminyl](n+1) + UDP + H(+)</text>
        <dbReference type="Rhea" id="RHEA:16637"/>
        <dbReference type="Rhea" id="RHEA-COMP:9593"/>
        <dbReference type="Rhea" id="RHEA-COMP:9595"/>
        <dbReference type="ChEBI" id="CHEBI:15378"/>
        <dbReference type="ChEBI" id="CHEBI:17029"/>
        <dbReference type="ChEBI" id="CHEBI:57705"/>
        <dbReference type="ChEBI" id="CHEBI:58223"/>
        <dbReference type="EC" id="2.4.1.16"/>
    </reaction>
</comment>
<dbReference type="AlphaFoldDB" id="A0A067SWY7"/>
<dbReference type="InterPro" id="IPR004835">
    <property type="entry name" value="Chitin_synth"/>
</dbReference>
<evidence type="ECO:0000256" key="4">
    <source>
        <dbReference type="ARBA" id="ARBA00022676"/>
    </source>
</evidence>
<feature type="region of interest" description="Disordered" evidence="11">
    <location>
        <begin position="1048"/>
        <end position="1152"/>
    </location>
</feature>
<evidence type="ECO:0000256" key="1">
    <source>
        <dbReference type="ARBA" id="ARBA00004651"/>
    </source>
</evidence>
<accession>A0A067SWY7</accession>
<dbReference type="GO" id="GO:0006031">
    <property type="term" value="P:chitin biosynthetic process"/>
    <property type="evidence" value="ECO:0007669"/>
    <property type="project" value="TreeGrafter"/>
</dbReference>
<feature type="transmembrane region" description="Helical" evidence="12">
    <location>
        <begin position="850"/>
        <end position="870"/>
    </location>
</feature>
<feature type="compositionally biased region" description="Polar residues" evidence="11">
    <location>
        <begin position="1099"/>
        <end position="1112"/>
    </location>
</feature>
<evidence type="ECO:0000313" key="14">
    <source>
        <dbReference type="EMBL" id="KDR75406.1"/>
    </source>
</evidence>
<keyword evidence="8 12" id="KW-0472">Membrane</keyword>
<dbReference type="GO" id="GO:0005886">
    <property type="term" value="C:plasma membrane"/>
    <property type="evidence" value="ECO:0007669"/>
    <property type="project" value="UniProtKB-SubCell"/>
</dbReference>
<dbReference type="EMBL" id="KL142381">
    <property type="protein sequence ID" value="KDR75406.1"/>
    <property type="molecule type" value="Genomic_DNA"/>
</dbReference>
<evidence type="ECO:0000256" key="2">
    <source>
        <dbReference type="ARBA" id="ARBA00012543"/>
    </source>
</evidence>
<dbReference type="PANTHER" id="PTHR22914:SF41">
    <property type="entry name" value="CHITIN SYNTHASE 7"/>
    <property type="match status" value="1"/>
</dbReference>
<dbReference type="HOGENOM" id="CLU_002572_0_0_1"/>
<feature type="transmembrane region" description="Helical" evidence="12">
    <location>
        <begin position="876"/>
        <end position="902"/>
    </location>
</feature>
<dbReference type="InterPro" id="IPR054295">
    <property type="entry name" value="CHS4-like_dom"/>
</dbReference>
<evidence type="ECO:0000256" key="5">
    <source>
        <dbReference type="ARBA" id="ARBA00022679"/>
    </source>
</evidence>
<dbReference type="PANTHER" id="PTHR22914">
    <property type="entry name" value="CHITIN SYNTHASE"/>
    <property type="match status" value="1"/>
</dbReference>
<dbReference type="OrthoDB" id="370884at2759"/>
<dbReference type="GO" id="GO:0004100">
    <property type="term" value="F:chitin synthase activity"/>
    <property type="evidence" value="ECO:0007669"/>
    <property type="project" value="UniProtKB-EC"/>
</dbReference>
<name>A0A067SWY7_GALM3</name>